<dbReference type="InterPro" id="IPR011032">
    <property type="entry name" value="GroES-like_sf"/>
</dbReference>
<dbReference type="InterPro" id="IPR013154">
    <property type="entry name" value="ADH-like_N"/>
</dbReference>
<dbReference type="SMART" id="SM00829">
    <property type="entry name" value="PKS_ER"/>
    <property type="match status" value="1"/>
</dbReference>
<organism evidence="2 3">
    <name type="scientific">Paludisphaera mucosa</name>
    <dbReference type="NCBI Taxonomy" id="3030827"/>
    <lineage>
        <taxon>Bacteria</taxon>
        <taxon>Pseudomonadati</taxon>
        <taxon>Planctomycetota</taxon>
        <taxon>Planctomycetia</taxon>
        <taxon>Isosphaerales</taxon>
        <taxon>Isosphaeraceae</taxon>
        <taxon>Paludisphaera</taxon>
    </lineage>
</organism>
<keyword evidence="3" id="KW-1185">Reference proteome</keyword>
<feature type="domain" description="Enoyl reductase (ER)" evidence="1">
    <location>
        <begin position="10"/>
        <end position="333"/>
    </location>
</feature>
<dbReference type="SUPFAM" id="SSF50129">
    <property type="entry name" value="GroES-like"/>
    <property type="match status" value="1"/>
</dbReference>
<dbReference type="InterPro" id="IPR052711">
    <property type="entry name" value="Zinc_ADH-like"/>
</dbReference>
<gene>
    <name evidence="2" type="ORF">PZE19_19835</name>
</gene>
<dbReference type="PANTHER" id="PTHR45033">
    <property type="match status" value="1"/>
</dbReference>
<accession>A0ABT6FEN3</accession>
<dbReference type="Gene3D" id="3.90.180.10">
    <property type="entry name" value="Medium-chain alcohol dehydrogenases, catalytic domain"/>
    <property type="match status" value="1"/>
</dbReference>
<name>A0ABT6FEN3_9BACT</name>
<dbReference type="Pfam" id="PF00107">
    <property type="entry name" value="ADH_zinc_N"/>
    <property type="match status" value="1"/>
</dbReference>
<dbReference type="Gene3D" id="3.40.50.720">
    <property type="entry name" value="NAD(P)-binding Rossmann-like Domain"/>
    <property type="match status" value="1"/>
</dbReference>
<dbReference type="RefSeq" id="WP_277862337.1">
    <property type="nucleotide sequence ID" value="NZ_JARRAG010000002.1"/>
</dbReference>
<proteinExistence type="predicted"/>
<dbReference type="SUPFAM" id="SSF51735">
    <property type="entry name" value="NAD(P)-binding Rossmann-fold domains"/>
    <property type="match status" value="1"/>
</dbReference>
<comment type="caution">
    <text evidence="2">The sequence shown here is derived from an EMBL/GenBank/DDBJ whole genome shotgun (WGS) entry which is preliminary data.</text>
</comment>
<evidence type="ECO:0000313" key="3">
    <source>
        <dbReference type="Proteomes" id="UP001216907"/>
    </source>
</evidence>
<dbReference type="EMBL" id="JARRAG010000002">
    <property type="protein sequence ID" value="MDG3006031.1"/>
    <property type="molecule type" value="Genomic_DNA"/>
</dbReference>
<evidence type="ECO:0000313" key="2">
    <source>
        <dbReference type="EMBL" id="MDG3006031.1"/>
    </source>
</evidence>
<dbReference type="Proteomes" id="UP001216907">
    <property type="component" value="Unassembled WGS sequence"/>
</dbReference>
<dbReference type="InterPro" id="IPR036291">
    <property type="entry name" value="NAD(P)-bd_dom_sf"/>
</dbReference>
<dbReference type="InterPro" id="IPR020843">
    <property type="entry name" value="ER"/>
</dbReference>
<evidence type="ECO:0000259" key="1">
    <source>
        <dbReference type="SMART" id="SM00829"/>
    </source>
</evidence>
<dbReference type="Pfam" id="PF08240">
    <property type="entry name" value="ADH_N"/>
    <property type="match status" value="1"/>
</dbReference>
<dbReference type="InterPro" id="IPR013149">
    <property type="entry name" value="ADH-like_C"/>
</dbReference>
<sequence>MKAIVLRDLGGPELLRLEDAPDPTPGPGEAVVRLKAAALNHRDVWIRMGQYAGIKLPTILGSDGAGVVEAVGEGVDAALVGREVVINPSLDWGDDERFFGPNFRILGMPDGGTYAQLVKVAATNIHPKPAGLGWGEAAAIPLAGLTAYRALVSRAQAKPGETVFIPGIGGGAATFALLFAKKLGARVLVTSGSDEKLERAQALGADGGANYKDAGWVEKIRELSGGQGPDIVIDAVGGETYNACIDLLSAGGRIATFGATTGPAPKVETRRVYWKQLNLLGTTMGSPADFTAMLALFADGSLRPVVDRAYPLADASAAHRHMDESGQFGKIVLEIP</sequence>
<reference evidence="2 3" key="1">
    <citation type="submission" date="2023-03" db="EMBL/GenBank/DDBJ databases">
        <title>Paludisphaera mucosa sp. nov. a novel planctomycete from northern fen.</title>
        <authorList>
            <person name="Ivanova A."/>
        </authorList>
    </citation>
    <scope>NUCLEOTIDE SEQUENCE [LARGE SCALE GENOMIC DNA]</scope>
    <source>
        <strain evidence="2 3">Pla2</strain>
    </source>
</reference>
<protein>
    <submittedName>
        <fullName evidence="2">Zinc-binding dehydrogenase</fullName>
    </submittedName>
</protein>
<dbReference type="PANTHER" id="PTHR45033:SF3">
    <property type="entry name" value="DEHYDROGENASE, PUTATIVE (AFU_ORTHOLOGUE AFUA_2G13270)-RELATED"/>
    <property type="match status" value="1"/>
</dbReference>